<evidence type="ECO:0000259" key="2">
    <source>
        <dbReference type="Pfam" id="PF04073"/>
    </source>
</evidence>
<reference evidence="3 4" key="1">
    <citation type="submission" date="2019-12" db="EMBL/GenBank/DDBJ databases">
        <title>Genomic-based taxomic classification of the family Erythrobacteraceae.</title>
        <authorList>
            <person name="Xu L."/>
        </authorList>
    </citation>
    <scope>NUCLEOTIDE SEQUENCE [LARGE SCALE GENOMIC DNA]</scope>
    <source>
        <strain evidence="3 4">H32</strain>
    </source>
</reference>
<keyword evidence="4" id="KW-1185">Reference proteome</keyword>
<dbReference type="CDD" id="cd04335">
    <property type="entry name" value="PrdX_deacylase"/>
    <property type="match status" value="1"/>
</dbReference>
<dbReference type="SUPFAM" id="SSF55826">
    <property type="entry name" value="YbaK/ProRS associated domain"/>
    <property type="match status" value="1"/>
</dbReference>
<dbReference type="InterPro" id="IPR036754">
    <property type="entry name" value="YbaK/aa-tRNA-synt-asso_dom_sf"/>
</dbReference>
<evidence type="ECO:0000313" key="4">
    <source>
        <dbReference type="Proteomes" id="UP000444401"/>
    </source>
</evidence>
<sequence>MTDTAAAGGRRGEAGLLADLRALAIPFAAHEHPATFTVAESRALDAGIPGAHSKNLFLKDAGGAFWLVTVPAAARVDLKALPAALGCRRLSFARAAEMERLIGVSPGSVTPLAMIDAAPGTVTPVIDAGLARAERVNVHPLRNTATIGLAGAGVLRLLRHWGHAPVVIAVPVAA</sequence>
<dbReference type="Proteomes" id="UP000444401">
    <property type="component" value="Unassembled WGS sequence"/>
</dbReference>
<dbReference type="InterPro" id="IPR040285">
    <property type="entry name" value="ProX/PRXD1"/>
</dbReference>
<name>A0ABW9V3C8_9SPHN</name>
<comment type="similarity">
    <text evidence="1">Belongs to the PRORSD1 family.</text>
</comment>
<comment type="caution">
    <text evidence="3">The sequence shown here is derived from an EMBL/GenBank/DDBJ whole genome shotgun (WGS) entry which is preliminary data.</text>
</comment>
<dbReference type="PANTHER" id="PTHR31423">
    <property type="entry name" value="YBAK DOMAIN-CONTAINING PROTEIN"/>
    <property type="match status" value="1"/>
</dbReference>
<dbReference type="EMBL" id="WTYO01000005">
    <property type="protein sequence ID" value="MXO69427.1"/>
    <property type="molecule type" value="Genomic_DNA"/>
</dbReference>
<gene>
    <name evidence="3" type="ORF">GRI72_11390</name>
</gene>
<evidence type="ECO:0000313" key="3">
    <source>
        <dbReference type="EMBL" id="MXO69427.1"/>
    </source>
</evidence>
<dbReference type="Pfam" id="PF04073">
    <property type="entry name" value="tRNA_edit"/>
    <property type="match status" value="1"/>
</dbReference>
<protein>
    <submittedName>
        <fullName evidence="3">Prolyl-tRNA synthetase associated domain-containing protein</fullName>
    </submittedName>
</protein>
<proteinExistence type="inferred from homology"/>
<dbReference type="PANTHER" id="PTHR31423:SF3">
    <property type="entry name" value="PROLYL-TRNA SYNTHETASE ASSOCIATED DOMAIN-CONTAINING PROTEIN 1-RELATED"/>
    <property type="match status" value="1"/>
</dbReference>
<evidence type="ECO:0000256" key="1">
    <source>
        <dbReference type="ARBA" id="ARBA00010201"/>
    </source>
</evidence>
<feature type="domain" description="YbaK/aminoacyl-tRNA synthetase-associated" evidence="2">
    <location>
        <begin position="32"/>
        <end position="156"/>
    </location>
</feature>
<dbReference type="InterPro" id="IPR007214">
    <property type="entry name" value="YbaK/aa-tRNA-synth-assoc-dom"/>
</dbReference>
<dbReference type="Gene3D" id="3.90.960.10">
    <property type="entry name" value="YbaK/aminoacyl-tRNA synthetase-associated domain"/>
    <property type="match status" value="1"/>
</dbReference>
<accession>A0ABW9V3C8</accession>
<organism evidence="3 4">
    <name type="scientific">Pelagerythrobacter marinus</name>
    <dbReference type="NCBI Taxonomy" id="538382"/>
    <lineage>
        <taxon>Bacteria</taxon>
        <taxon>Pseudomonadati</taxon>
        <taxon>Pseudomonadota</taxon>
        <taxon>Alphaproteobacteria</taxon>
        <taxon>Sphingomonadales</taxon>
        <taxon>Erythrobacteraceae</taxon>
        <taxon>Pelagerythrobacter</taxon>
    </lineage>
</organism>